<dbReference type="InterPro" id="IPR013751">
    <property type="entry name" value="ACP_syn_III_N"/>
</dbReference>
<keyword evidence="10" id="KW-0511">Multifunctional enzyme</keyword>
<dbReference type="InterPro" id="IPR013747">
    <property type="entry name" value="ACP_syn_III_C"/>
</dbReference>
<keyword evidence="6 10" id="KW-0276">Fatty acid metabolism</keyword>
<feature type="domain" description="Beta-ketoacyl-[acyl-carrier-protein] synthase III C-terminal" evidence="11">
    <location>
        <begin position="238"/>
        <end position="326"/>
    </location>
</feature>
<evidence type="ECO:0000256" key="4">
    <source>
        <dbReference type="ARBA" id="ARBA00022516"/>
    </source>
</evidence>
<keyword evidence="4 10" id="KW-0444">Lipid biosynthesis</keyword>
<dbReference type="NCBIfam" id="TIGR00747">
    <property type="entry name" value="fabH"/>
    <property type="match status" value="1"/>
</dbReference>
<sequence>MKAAGIVGLGSYVPEKVLTNFDLEKLVDTNDEWITTRTGIKERRVAAAHETTTTMAIEAAKAALADANIAADDVDLIIVATVTPDYFFPATACQVQHALGAPKAAAFDLLVGCTGFVYGVVTACQFVQTGAAHCALVIGSETLSRVVDWTDRKTCVLFGDGAGAAVIAPVPDGRGLLGFDLGSDGSGGSLLKVEALQSCCTTPSSIGLNGRPAIYMNGNEVFKFAVRVMAESTLAAVQRAGLTIDQVDLIVPHQANIRIIDAAARRLGVPMDKIFVNVDKYGNTSAASIPIAMDEAKRNGLIKDGSIVVAVSFGAGLSWASFVLRI</sequence>
<dbReference type="PANTHER" id="PTHR43091">
    <property type="entry name" value="3-OXOACYL-[ACYL-CARRIER-PROTEIN] SYNTHASE"/>
    <property type="match status" value="1"/>
</dbReference>
<organism evidence="13 14">
    <name type="scientific">Candidatus Fervidibacter japonicus</name>
    <dbReference type="NCBI Taxonomy" id="2035412"/>
    <lineage>
        <taxon>Bacteria</taxon>
        <taxon>Candidatus Fervidibacterota</taxon>
        <taxon>Candidatus Fervidibacter</taxon>
    </lineage>
</organism>
<feature type="active site" evidence="10">
    <location>
        <position position="253"/>
    </location>
</feature>
<evidence type="ECO:0000313" key="14">
    <source>
        <dbReference type="Proteomes" id="UP000236173"/>
    </source>
</evidence>
<evidence type="ECO:0000256" key="1">
    <source>
        <dbReference type="ARBA" id="ARBA00005194"/>
    </source>
</evidence>
<dbReference type="GO" id="GO:0033818">
    <property type="term" value="F:beta-ketoacyl-acyl-carrier-protein synthase III activity"/>
    <property type="evidence" value="ECO:0007669"/>
    <property type="project" value="UniProtKB-UniRule"/>
</dbReference>
<dbReference type="EC" id="2.3.1.180" evidence="3 10"/>
<dbReference type="AlphaFoldDB" id="A0A2H5XBJ6"/>
<feature type="domain" description="Beta-ketoacyl-[acyl-carrier-protein] synthase III N-terminal" evidence="12">
    <location>
        <begin position="107"/>
        <end position="185"/>
    </location>
</feature>
<accession>A0A2H5XBJ6</accession>
<comment type="caution">
    <text evidence="13">The sequence shown here is derived from an EMBL/GenBank/DDBJ whole genome shotgun (WGS) entry which is preliminary data.</text>
</comment>
<feature type="active site" evidence="10">
    <location>
        <position position="283"/>
    </location>
</feature>
<keyword evidence="10" id="KW-0963">Cytoplasm</keyword>
<evidence type="ECO:0000256" key="10">
    <source>
        <dbReference type="HAMAP-Rule" id="MF_01815"/>
    </source>
</evidence>
<evidence type="ECO:0000256" key="7">
    <source>
        <dbReference type="ARBA" id="ARBA00023098"/>
    </source>
</evidence>
<protein>
    <recommendedName>
        <fullName evidence="3 10">Beta-ketoacyl-[acyl-carrier-protein] synthase III</fullName>
        <shortName evidence="10">Beta-ketoacyl-ACP synthase III</shortName>
        <shortName evidence="10">KAS III</shortName>
        <ecNumber evidence="3 10">2.3.1.180</ecNumber>
    </recommendedName>
    <alternativeName>
        <fullName evidence="10">3-oxoacyl-[acyl-carrier-protein] synthase 3</fullName>
    </alternativeName>
    <alternativeName>
        <fullName evidence="10">3-oxoacyl-[acyl-carrier-protein] synthase III</fullName>
    </alternativeName>
</protein>
<comment type="catalytic activity">
    <reaction evidence="9">
        <text>malonyl-[ACP] + acetyl-CoA + H(+) = 3-oxobutanoyl-[ACP] + CO2 + CoA</text>
        <dbReference type="Rhea" id="RHEA:12080"/>
        <dbReference type="Rhea" id="RHEA-COMP:9623"/>
        <dbReference type="Rhea" id="RHEA-COMP:9625"/>
        <dbReference type="ChEBI" id="CHEBI:15378"/>
        <dbReference type="ChEBI" id="CHEBI:16526"/>
        <dbReference type="ChEBI" id="CHEBI:57287"/>
        <dbReference type="ChEBI" id="CHEBI:57288"/>
        <dbReference type="ChEBI" id="CHEBI:78449"/>
        <dbReference type="ChEBI" id="CHEBI:78450"/>
        <dbReference type="EC" id="2.3.1.180"/>
    </reaction>
    <physiologicalReaction direction="left-to-right" evidence="9">
        <dbReference type="Rhea" id="RHEA:12081"/>
    </physiologicalReaction>
</comment>
<evidence type="ECO:0000256" key="5">
    <source>
        <dbReference type="ARBA" id="ARBA00022679"/>
    </source>
</evidence>
<dbReference type="Pfam" id="PF08541">
    <property type="entry name" value="ACP_syn_III_C"/>
    <property type="match status" value="1"/>
</dbReference>
<dbReference type="Proteomes" id="UP000236173">
    <property type="component" value="Unassembled WGS sequence"/>
</dbReference>
<keyword evidence="5 10" id="KW-0808">Transferase</keyword>
<dbReference type="CDD" id="cd00830">
    <property type="entry name" value="KAS_III"/>
    <property type="match status" value="1"/>
</dbReference>
<feature type="region of interest" description="ACP-binding" evidence="10">
    <location>
        <begin position="254"/>
        <end position="258"/>
    </location>
</feature>
<evidence type="ECO:0000313" key="13">
    <source>
        <dbReference type="EMBL" id="GBC98566.1"/>
    </source>
</evidence>
<comment type="domain">
    <text evidence="10">The last Arg residue of the ACP-binding site is essential for the weak association between ACP/AcpP and FabH.</text>
</comment>
<evidence type="ECO:0000256" key="2">
    <source>
        <dbReference type="ARBA" id="ARBA00008642"/>
    </source>
</evidence>
<name>A0A2H5XBJ6_9BACT</name>
<evidence type="ECO:0000256" key="3">
    <source>
        <dbReference type="ARBA" id="ARBA00012333"/>
    </source>
</evidence>
<evidence type="ECO:0000259" key="12">
    <source>
        <dbReference type="Pfam" id="PF08545"/>
    </source>
</evidence>
<comment type="function">
    <text evidence="10">Catalyzes the condensation reaction of fatty acid synthesis by the addition to an acyl acceptor of two carbons from malonyl-ACP. Catalyzes the first condensation reaction which initiates fatty acid synthesis and may therefore play a role in governing the total rate of fatty acid production. Possesses both acetoacetyl-ACP synthase and acetyl transacylase activities. Its substrate specificity determines the biosynthesis of branched-chain and/or straight-chain of fatty acids.</text>
</comment>
<dbReference type="EMBL" id="BEHT01000012">
    <property type="protein sequence ID" value="GBC98566.1"/>
    <property type="molecule type" value="Genomic_DNA"/>
</dbReference>
<dbReference type="FunFam" id="3.40.47.10:FF:000004">
    <property type="entry name" value="3-oxoacyl-[acyl-carrier-protein] synthase 3"/>
    <property type="match status" value="1"/>
</dbReference>
<keyword evidence="7 10" id="KW-0443">Lipid metabolism</keyword>
<comment type="subunit">
    <text evidence="10">Homodimer.</text>
</comment>
<dbReference type="SUPFAM" id="SSF53901">
    <property type="entry name" value="Thiolase-like"/>
    <property type="match status" value="1"/>
</dbReference>
<dbReference type="GO" id="GO:0005737">
    <property type="term" value="C:cytoplasm"/>
    <property type="evidence" value="ECO:0007669"/>
    <property type="project" value="UniProtKB-SubCell"/>
</dbReference>
<evidence type="ECO:0000256" key="9">
    <source>
        <dbReference type="ARBA" id="ARBA00051096"/>
    </source>
</evidence>
<evidence type="ECO:0000259" key="11">
    <source>
        <dbReference type="Pfam" id="PF08541"/>
    </source>
</evidence>
<dbReference type="GO" id="GO:0006633">
    <property type="term" value="P:fatty acid biosynthetic process"/>
    <property type="evidence" value="ECO:0007669"/>
    <property type="project" value="UniProtKB-UniRule"/>
</dbReference>
<comment type="subcellular location">
    <subcellularLocation>
        <location evidence="10">Cytoplasm</location>
    </subcellularLocation>
</comment>
<gene>
    <name evidence="13" type="primary">fabHA</name>
    <name evidence="10" type="synonym">fabH</name>
    <name evidence="13" type="ORF">HRbin17_01079</name>
</gene>
<dbReference type="HAMAP" id="MF_01815">
    <property type="entry name" value="FabH"/>
    <property type="match status" value="1"/>
</dbReference>
<dbReference type="UniPathway" id="UPA00094"/>
<keyword evidence="10 13" id="KW-0012">Acyltransferase</keyword>
<comment type="pathway">
    <text evidence="1 10">Lipid metabolism; fatty acid biosynthesis.</text>
</comment>
<dbReference type="PANTHER" id="PTHR43091:SF1">
    <property type="entry name" value="BETA-KETOACYL-[ACYL-CARRIER-PROTEIN] SYNTHASE III, CHLOROPLASTIC"/>
    <property type="match status" value="1"/>
</dbReference>
<dbReference type="GO" id="GO:0004315">
    <property type="term" value="F:3-oxoacyl-[acyl-carrier-protein] synthase activity"/>
    <property type="evidence" value="ECO:0007669"/>
    <property type="project" value="InterPro"/>
</dbReference>
<comment type="similarity">
    <text evidence="2 10">Belongs to the thiolase-like superfamily. FabH family.</text>
</comment>
<dbReference type="NCBIfam" id="NF006829">
    <property type="entry name" value="PRK09352.1"/>
    <property type="match status" value="1"/>
</dbReference>
<proteinExistence type="inferred from homology"/>
<dbReference type="InterPro" id="IPR016039">
    <property type="entry name" value="Thiolase-like"/>
</dbReference>
<evidence type="ECO:0000256" key="8">
    <source>
        <dbReference type="ARBA" id="ARBA00023160"/>
    </source>
</evidence>
<dbReference type="Gene3D" id="3.40.47.10">
    <property type="match status" value="1"/>
</dbReference>
<feature type="active site" evidence="10">
    <location>
        <position position="113"/>
    </location>
</feature>
<evidence type="ECO:0000256" key="6">
    <source>
        <dbReference type="ARBA" id="ARBA00022832"/>
    </source>
</evidence>
<dbReference type="InterPro" id="IPR004655">
    <property type="entry name" value="FabH"/>
</dbReference>
<dbReference type="Pfam" id="PF08545">
    <property type="entry name" value="ACP_syn_III"/>
    <property type="match status" value="1"/>
</dbReference>
<reference evidence="14" key="1">
    <citation type="submission" date="2017-09" db="EMBL/GenBank/DDBJ databases">
        <title>Metaegenomics of thermophilic ammonia-oxidizing enrichment culture.</title>
        <authorList>
            <person name="Kato S."/>
            <person name="Suzuki K."/>
        </authorList>
    </citation>
    <scope>NUCLEOTIDE SEQUENCE [LARGE SCALE GENOMIC DNA]</scope>
</reference>
<keyword evidence="8 10" id="KW-0275">Fatty acid biosynthesis</keyword>